<dbReference type="EMBL" id="BTSY01000005">
    <property type="protein sequence ID" value="GMT30421.1"/>
    <property type="molecule type" value="Genomic_DNA"/>
</dbReference>
<proteinExistence type="predicted"/>
<feature type="non-terminal residue" evidence="1">
    <location>
        <position position="89"/>
    </location>
</feature>
<name>A0AAV5WDS2_9BILA</name>
<comment type="caution">
    <text evidence="1">The sequence shown here is derived from an EMBL/GenBank/DDBJ whole genome shotgun (WGS) entry which is preliminary data.</text>
</comment>
<organism evidence="1 2">
    <name type="scientific">Pristionchus fissidentatus</name>
    <dbReference type="NCBI Taxonomy" id="1538716"/>
    <lineage>
        <taxon>Eukaryota</taxon>
        <taxon>Metazoa</taxon>
        <taxon>Ecdysozoa</taxon>
        <taxon>Nematoda</taxon>
        <taxon>Chromadorea</taxon>
        <taxon>Rhabditida</taxon>
        <taxon>Rhabditina</taxon>
        <taxon>Diplogasteromorpha</taxon>
        <taxon>Diplogasteroidea</taxon>
        <taxon>Neodiplogasteridae</taxon>
        <taxon>Pristionchus</taxon>
    </lineage>
</organism>
<evidence type="ECO:0000313" key="1">
    <source>
        <dbReference type="EMBL" id="GMT30421.1"/>
    </source>
</evidence>
<gene>
    <name evidence="1" type="ORF">PFISCL1PPCAC_21718</name>
</gene>
<dbReference type="AlphaFoldDB" id="A0AAV5WDS2"/>
<keyword evidence="2" id="KW-1185">Reference proteome</keyword>
<reference evidence="1" key="1">
    <citation type="submission" date="2023-10" db="EMBL/GenBank/DDBJ databases">
        <title>Genome assembly of Pristionchus species.</title>
        <authorList>
            <person name="Yoshida K."/>
            <person name="Sommer R.J."/>
        </authorList>
    </citation>
    <scope>NUCLEOTIDE SEQUENCE</scope>
    <source>
        <strain evidence="1">RS5133</strain>
    </source>
</reference>
<evidence type="ECO:0000313" key="2">
    <source>
        <dbReference type="Proteomes" id="UP001432322"/>
    </source>
</evidence>
<dbReference type="Proteomes" id="UP001432322">
    <property type="component" value="Unassembled WGS sequence"/>
</dbReference>
<feature type="non-terminal residue" evidence="1">
    <location>
        <position position="1"/>
    </location>
</feature>
<sequence length="89" mass="10040">TPSVTLDRNTSSFLFEITPNCFRLVCRSTITLAENLRDSYRLKVDNDVVDGDSPITYSLIEGTSVLWLDPYDIIKGFVSVRPQIVLSLE</sequence>
<protein>
    <submittedName>
        <fullName evidence="1">Uncharacterized protein</fullName>
    </submittedName>
</protein>
<accession>A0AAV5WDS2</accession>